<sequence>MNQFPAAFDELGKRPMYALFNRLSGQFLMLIGRMGDELPAIDETHFVGHLVEIDPVTERISGSAESFEIVALAELPPVMDEYTINARCRDKIVKRYPEHRQLNLMADLLEALVAQTGLQGPAVEAFQQMRAFIAQCQTRNARYKVAYAQSPDFIYLDEAALEQRVLDELEGGLHEVIGGPLGTAVTPYS</sequence>
<dbReference type="EMBL" id="JANEWF010000015">
    <property type="protein sequence ID" value="MDA8484392.1"/>
    <property type="molecule type" value="Genomic_DNA"/>
</dbReference>
<dbReference type="Proteomes" id="UP001211689">
    <property type="component" value="Unassembled WGS sequence"/>
</dbReference>
<comment type="caution">
    <text evidence="1">The sequence shown here is derived from an EMBL/GenBank/DDBJ whole genome shotgun (WGS) entry which is preliminary data.</text>
</comment>
<evidence type="ECO:0000313" key="2">
    <source>
        <dbReference type="Proteomes" id="UP001211689"/>
    </source>
</evidence>
<evidence type="ECO:0000313" key="1">
    <source>
        <dbReference type="EMBL" id="MDA8484392.1"/>
    </source>
</evidence>
<protein>
    <submittedName>
        <fullName evidence="1">Uncharacterized protein</fullName>
    </submittedName>
</protein>
<organism evidence="1 2">
    <name type="scientific">Metapseudomonas resinovorans</name>
    <name type="common">Pseudomonas resinovorans</name>
    <dbReference type="NCBI Taxonomy" id="53412"/>
    <lineage>
        <taxon>Bacteria</taxon>
        <taxon>Pseudomonadati</taxon>
        <taxon>Pseudomonadota</taxon>
        <taxon>Gammaproteobacteria</taxon>
        <taxon>Pseudomonadales</taxon>
        <taxon>Pseudomonadaceae</taxon>
        <taxon>Metapseudomonas</taxon>
    </lineage>
</organism>
<gene>
    <name evidence="1" type="ORF">NNO07_15055</name>
</gene>
<name>A0ABT4Y6A2_METRE</name>
<keyword evidence="2" id="KW-1185">Reference proteome</keyword>
<accession>A0ABT4Y6A2</accession>
<reference evidence="1 2" key="1">
    <citation type="submission" date="2022-07" db="EMBL/GenBank/DDBJ databases">
        <title>Genome Analysis of Selected Gammaproteobacteria from Nigerian Food snails.</title>
        <authorList>
            <person name="Okafor A.C."/>
        </authorList>
    </citation>
    <scope>NUCLEOTIDE SEQUENCE [LARGE SCALE GENOMIC DNA]</scope>
    <source>
        <strain evidence="1 2">Awg 2</strain>
    </source>
</reference>
<dbReference type="RefSeq" id="WP_271471203.1">
    <property type="nucleotide sequence ID" value="NZ_JANEWF010000015.1"/>
</dbReference>
<proteinExistence type="predicted"/>